<evidence type="ECO:0000256" key="2">
    <source>
        <dbReference type="ARBA" id="ARBA00023268"/>
    </source>
</evidence>
<proteinExistence type="inferred from homology"/>
<organism evidence="10 11">
    <name type="scientific">Desulfovibrio gilichinskyi</name>
    <dbReference type="NCBI Taxonomy" id="1519643"/>
    <lineage>
        <taxon>Bacteria</taxon>
        <taxon>Pseudomonadati</taxon>
        <taxon>Thermodesulfobacteriota</taxon>
        <taxon>Desulfovibrionia</taxon>
        <taxon>Desulfovibrionales</taxon>
        <taxon>Desulfovibrionaceae</taxon>
        <taxon>Desulfovibrio</taxon>
    </lineage>
</organism>
<evidence type="ECO:0000256" key="6">
    <source>
        <dbReference type="ARBA" id="ARBA00048782"/>
    </source>
</evidence>
<evidence type="ECO:0000256" key="7">
    <source>
        <dbReference type="HAMAP-Rule" id="MF_01400"/>
    </source>
</evidence>
<dbReference type="GO" id="GO:0033743">
    <property type="term" value="F:peptide-methionine (R)-S-oxide reductase activity"/>
    <property type="evidence" value="ECO:0007669"/>
    <property type="project" value="UniProtKB-UniRule"/>
</dbReference>
<comment type="function">
    <text evidence="3 8">Has an important function as a repair enzyme for proteins that have been inactivated by oxidation. Catalyzes the reversible oxidation-reduction of methionine sulfoxide in proteins to methionine.</text>
</comment>
<dbReference type="PANTHER" id="PTHR43774">
    <property type="entry name" value="PEPTIDE METHIONINE SULFOXIDE REDUCTASE"/>
    <property type="match status" value="1"/>
</dbReference>
<dbReference type="Pfam" id="PF01625">
    <property type="entry name" value="PMSR"/>
    <property type="match status" value="1"/>
</dbReference>
<comment type="catalytic activity">
    <reaction evidence="5 7">
        <text>L-methionyl-[protein] + [thioredoxin]-disulfide + H2O = L-methionyl-(R)-S-oxide-[protein] + [thioredoxin]-dithiol</text>
        <dbReference type="Rhea" id="RHEA:24164"/>
        <dbReference type="Rhea" id="RHEA-COMP:10698"/>
        <dbReference type="Rhea" id="RHEA-COMP:10700"/>
        <dbReference type="Rhea" id="RHEA-COMP:12313"/>
        <dbReference type="Rhea" id="RHEA-COMP:12314"/>
        <dbReference type="ChEBI" id="CHEBI:15377"/>
        <dbReference type="ChEBI" id="CHEBI:16044"/>
        <dbReference type="ChEBI" id="CHEBI:29950"/>
        <dbReference type="ChEBI" id="CHEBI:45764"/>
        <dbReference type="ChEBI" id="CHEBI:50058"/>
        <dbReference type="EC" id="1.8.4.12"/>
    </reaction>
</comment>
<keyword evidence="1 7" id="KW-0560">Oxidoreductase</keyword>
<evidence type="ECO:0000259" key="9">
    <source>
        <dbReference type="PROSITE" id="PS51790"/>
    </source>
</evidence>
<dbReference type="Pfam" id="PF01641">
    <property type="entry name" value="SelR"/>
    <property type="match status" value="1"/>
</dbReference>
<dbReference type="GO" id="GO:0033744">
    <property type="term" value="F:L-methionine:thioredoxin-disulfide S-oxidoreductase activity"/>
    <property type="evidence" value="ECO:0007669"/>
    <property type="project" value="RHEA"/>
</dbReference>
<feature type="active site" evidence="8">
    <location>
        <position position="49"/>
    </location>
</feature>
<dbReference type="HAMAP" id="MF_01401">
    <property type="entry name" value="MsrA"/>
    <property type="match status" value="1"/>
</dbReference>
<comment type="caution">
    <text evidence="7">Lacks conserved residue(s) required for the propagation of feature annotation.</text>
</comment>
<dbReference type="Gene3D" id="3.30.1060.10">
    <property type="entry name" value="Peptide methionine sulphoxide reductase MsrA"/>
    <property type="match status" value="1"/>
</dbReference>
<dbReference type="PROSITE" id="PS51790">
    <property type="entry name" value="MSRB"/>
    <property type="match status" value="1"/>
</dbReference>
<dbReference type="EC" id="1.8.4.11" evidence="8"/>
<sequence>MKINKVELLSLSVFIILALGIFSPWLVSSVESKMENESKLEVATVAGGCFWCVESDLEKVAGVEEVVSGYAGGNVDNPTYEQVSSGTTGHREAVQIFFDPKQISYEKILDIFMKHHDPTDPGGSFNDRGFQYTSAIFYSDENQKKIAEKVLEEFDKSGRFEKPVATQLIPLTKFFDAEGYHQDYYKKNPVRYNWYRYLSGRDSFIKDTWGDEVNVATPPVQEGAYTRPGDNELEKVLTPIQFEVTRKSGTEPAFKNEYWDNHREGIYVDIISGEPLFSSTDKFKSGTGWPSFIRPIDKENVIEREDNTFFTKRTEVRSKEADSHLGHVFADGPAPTGLRYCINSASLKFIPKEELKEKGYEKYLKLFK</sequence>
<dbReference type="HAMAP" id="MF_01400">
    <property type="entry name" value="MsrB"/>
    <property type="match status" value="1"/>
</dbReference>
<feature type="active site" description="Nucleophile" evidence="7">
    <location>
        <position position="341"/>
    </location>
</feature>
<keyword evidence="11" id="KW-1185">Reference proteome</keyword>
<evidence type="ECO:0000313" key="11">
    <source>
        <dbReference type="Proteomes" id="UP000192906"/>
    </source>
</evidence>
<name>A0A1X7CW95_9BACT</name>
<dbReference type="NCBIfam" id="TIGR00401">
    <property type="entry name" value="msrA"/>
    <property type="match status" value="1"/>
</dbReference>
<feature type="domain" description="MsrB" evidence="9">
    <location>
        <begin position="230"/>
        <end position="352"/>
    </location>
</feature>
<dbReference type="EC" id="1.8.4.12" evidence="7"/>
<dbReference type="Gene3D" id="2.170.150.20">
    <property type="entry name" value="Peptide methionine sulfoxide reductase"/>
    <property type="match status" value="1"/>
</dbReference>
<dbReference type="FunFam" id="2.170.150.20:FF:000003">
    <property type="entry name" value="Peptide methionine sulfoxide reductase MsrB"/>
    <property type="match status" value="1"/>
</dbReference>
<evidence type="ECO:0000256" key="1">
    <source>
        <dbReference type="ARBA" id="ARBA00023002"/>
    </source>
</evidence>
<evidence type="ECO:0000256" key="4">
    <source>
        <dbReference type="ARBA" id="ARBA00047806"/>
    </source>
</evidence>
<keyword evidence="2" id="KW-0511">Multifunctional enzyme</keyword>
<dbReference type="GO" id="GO:0008113">
    <property type="term" value="F:peptide-methionine (S)-S-oxide reductase activity"/>
    <property type="evidence" value="ECO:0007669"/>
    <property type="project" value="UniProtKB-UniRule"/>
</dbReference>
<dbReference type="InterPro" id="IPR002579">
    <property type="entry name" value="Met_Sox_Rdtase_MsrB_dom"/>
</dbReference>
<dbReference type="PANTHER" id="PTHR43774:SF1">
    <property type="entry name" value="PEPTIDE METHIONINE SULFOXIDE REDUCTASE MSRA 2"/>
    <property type="match status" value="1"/>
</dbReference>
<evidence type="ECO:0000256" key="5">
    <source>
        <dbReference type="ARBA" id="ARBA00048488"/>
    </source>
</evidence>
<dbReference type="EMBL" id="FWZU01000002">
    <property type="protein sequence ID" value="SMF04298.1"/>
    <property type="molecule type" value="Genomic_DNA"/>
</dbReference>
<protein>
    <recommendedName>
        <fullName evidence="7 8">Multifunctional fusion protein</fullName>
    </recommendedName>
    <domain>
        <recommendedName>
            <fullName evidence="8">Peptide methionine sulfoxide reductase MsrA</fullName>
            <shortName evidence="8">Protein-methionine-S-oxide reductase</shortName>
            <ecNumber evidence="8">1.8.4.11</ecNumber>
        </recommendedName>
        <alternativeName>
            <fullName evidence="8">Peptide-methionine (S)-S-oxide reductase</fullName>
            <shortName evidence="8">Peptide Met(O) reductase</shortName>
        </alternativeName>
    </domain>
    <domain>
        <recommendedName>
            <fullName evidence="7">Peptide methionine sulfoxide reductase MsrB</fullName>
            <ecNumber evidence="7">1.8.4.12</ecNumber>
        </recommendedName>
        <alternativeName>
            <fullName evidence="7">Peptide-methionine (R)-S-oxide reductase</fullName>
        </alternativeName>
    </domain>
</protein>
<reference evidence="11" key="1">
    <citation type="submission" date="2017-04" db="EMBL/GenBank/DDBJ databases">
        <authorList>
            <person name="Varghese N."/>
            <person name="Submissions S."/>
        </authorList>
    </citation>
    <scope>NUCLEOTIDE SEQUENCE [LARGE SCALE GENOMIC DNA]</scope>
    <source>
        <strain evidence="11">K3S</strain>
    </source>
</reference>
<comment type="catalytic activity">
    <reaction evidence="6 8">
        <text>[thioredoxin]-disulfide + L-methionine + H2O = L-methionine (S)-S-oxide + [thioredoxin]-dithiol</text>
        <dbReference type="Rhea" id="RHEA:19993"/>
        <dbReference type="Rhea" id="RHEA-COMP:10698"/>
        <dbReference type="Rhea" id="RHEA-COMP:10700"/>
        <dbReference type="ChEBI" id="CHEBI:15377"/>
        <dbReference type="ChEBI" id="CHEBI:29950"/>
        <dbReference type="ChEBI" id="CHEBI:50058"/>
        <dbReference type="ChEBI" id="CHEBI:57844"/>
        <dbReference type="ChEBI" id="CHEBI:58772"/>
        <dbReference type="EC" id="1.8.4.11"/>
    </reaction>
</comment>
<comment type="catalytic activity">
    <reaction evidence="4 8">
        <text>L-methionyl-[protein] + [thioredoxin]-disulfide + H2O = L-methionyl-(S)-S-oxide-[protein] + [thioredoxin]-dithiol</text>
        <dbReference type="Rhea" id="RHEA:14217"/>
        <dbReference type="Rhea" id="RHEA-COMP:10698"/>
        <dbReference type="Rhea" id="RHEA-COMP:10700"/>
        <dbReference type="Rhea" id="RHEA-COMP:12313"/>
        <dbReference type="Rhea" id="RHEA-COMP:12315"/>
        <dbReference type="ChEBI" id="CHEBI:15377"/>
        <dbReference type="ChEBI" id="CHEBI:16044"/>
        <dbReference type="ChEBI" id="CHEBI:29950"/>
        <dbReference type="ChEBI" id="CHEBI:44120"/>
        <dbReference type="ChEBI" id="CHEBI:50058"/>
        <dbReference type="EC" id="1.8.4.11"/>
    </reaction>
</comment>
<dbReference type="AlphaFoldDB" id="A0A1X7CW95"/>
<gene>
    <name evidence="8" type="primary">msrA</name>
    <name evidence="7" type="synonym">msrB</name>
    <name evidence="10" type="ORF">SAMN06295933_1345</name>
</gene>
<dbReference type="SUPFAM" id="SSF51316">
    <property type="entry name" value="Mss4-like"/>
    <property type="match status" value="1"/>
</dbReference>
<dbReference type="STRING" id="1519643.SAMN06295933_1345"/>
<dbReference type="NCBIfam" id="TIGR00357">
    <property type="entry name" value="peptide-methionine (R)-S-oxide reductase MsrB"/>
    <property type="match status" value="1"/>
</dbReference>
<evidence type="ECO:0000256" key="8">
    <source>
        <dbReference type="HAMAP-Rule" id="MF_01401"/>
    </source>
</evidence>
<dbReference type="OrthoDB" id="4174719at2"/>
<comment type="similarity">
    <text evidence="7">Belongs to the MsrB Met sulfoxide reductase family.</text>
</comment>
<dbReference type="InterPro" id="IPR011057">
    <property type="entry name" value="Mss4-like_sf"/>
</dbReference>
<accession>A0A1X7CW95</accession>
<dbReference type="SUPFAM" id="SSF55068">
    <property type="entry name" value="Peptide methionine sulfoxide reductase"/>
    <property type="match status" value="1"/>
</dbReference>
<dbReference type="InterPro" id="IPR002569">
    <property type="entry name" value="Met_Sox_Rdtase_MsrA_dom"/>
</dbReference>
<evidence type="ECO:0000313" key="10">
    <source>
        <dbReference type="EMBL" id="SMF04298.1"/>
    </source>
</evidence>
<evidence type="ECO:0000256" key="3">
    <source>
        <dbReference type="ARBA" id="ARBA00024679"/>
    </source>
</evidence>
<comment type="similarity">
    <text evidence="8">Belongs to the MsrA Met sulfoxide reductase family.</text>
</comment>
<dbReference type="InterPro" id="IPR036509">
    <property type="entry name" value="Met_Sox_Rdtase_MsrA_sf"/>
</dbReference>
<dbReference type="Proteomes" id="UP000192906">
    <property type="component" value="Unassembled WGS sequence"/>
</dbReference>